<dbReference type="Proteomes" id="UP001314681">
    <property type="component" value="Unassembled WGS sequence"/>
</dbReference>
<feature type="transmembrane region" description="Helical" evidence="7">
    <location>
        <begin position="12"/>
        <end position="35"/>
    </location>
</feature>
<keyword evidence="2 7" id="KW-0813">Transport</keyword>
<keyword evidence="3" id="KW-1003">Cell membrane</keyword>
<dbReference type="RefSeq" id="WP_238727178.1">
    <property type="nucleotide sequence ID" value="NZ_JAHQCX010000014.1"/>
</dbReference>
<comment type="caution">
    <text evidence="9">The sequence shown here is derived from an EMBL/GenBank/DDBJ whole genome shotgun (WGS) entry which is preliminary data.</text>
</comment>
<dbReference type="Gene3D" id="1.10.3720.10">
    <property type="entry name" value="MetI-like"/>
    <property type="match status" value="1"/>
</dbReference>
<evidence type="ECO:0000313" key="10">
    <source>
        <dbReference type="Proteomes" id="UP001314681"/>
    </source>
</evidence>
<keyword evidence="10" id="KW-1185">Reference proteome</keyword>
<accession>A0ABS6KBH3</accession>
<evidence type="ECO:0000256" key="2">
    <source>
        <dbReference type="ARBA" id="ARBA00022448"/>
    </source>
</evidence>
<proteinExistence type="inferred from homology"/>
<evidence type="ECO:0000256" key="1">
    <source>
        <dbReference type="ARBA" id="ARBA00004651"/>
    </source>
</evidence>
<comment type="similarity">
    <text evidence="7">Belongs to the binding-protein-dependent transport system permease family.</text>
</comment>
<evidence type="ECO:0000256" key="5">
    <source>
        <dbReference type="ARBA" id="ARBA00022989"/>
    </source>
</evidence>
<dbReference type="SUPFAM" id="SSF161098">
    <property type="entry name" value="MetI-like"/>
    <property type="match status" value="1"/>
</dbReference>
<feature type="transmembrane region" description="Helical" evidence="7">
    <location>
        <begin position="187"/>
        <end position="209"/>
    </location>
</feature>
<feature type="transmembrane region" description="Helical" evidence="7">
    <location>
        <begin position="79"/>
        <end position="100"/>
    </location>
</feature>
<reference evidence="9 10" key="1">
    <citation type="submission" date="2021-06" db="EMBL/GenBank/DDBJ databases">
        <title>Description of novel taxa of the family Lachnospiraceae.</title>
        <authorList>
            <person name="Chaplin A.V."/>
            <person name="Sokolova S.R."/>
            <person name="Pikina A.P."/>
            <person name="Korzhanova M."/>
            <person name="Belova V."/>
            <person name="Korostin D."/>
            <person name="Efimov B.A."/>
        </authorList>
    </citation>
    <scope>NUCLEOTIDE SEQUENCE [LARGE SCALE GENOMIC DNA]</scope>
    <source>
        <strain evidence="9 10">ASD4241</strain>
    </source>
</reference>
<dbReference type="PANTHER" id="PTHR43744:SF12">
    <property type="entry name" value="ABC TRANSPORTER PERMEASE PROTEIN MG189-RELATED"/>
    <property type="match status" value="1"/>
</dbReference>
<feature type="transmembrane region" description="Helical" evidence="7">
    <location>
        <begin position="144"/>
        <end position="166"/>
    </location>
</feature>
<dbReference type="InterPro" id="IPR035906">
    <property type="entry name" value="MetI-like_sf"/>
</dbReference>
<keyword evidence="5 7" id="KW-1133">Transmembrane helix</keyword>
<name>A0ABS6KBH3_9FIRM</name>
<dbReference type="CDD" id="cd06261">
    <property type="entry name" value="TM_PBP2"/>
    <property type="match status" value="1"/>
</dbReference>
<evidence type="ECO:0000256" key="3">
    <source>
        <dbReference type="ARBA" id="ARBA00022475"/>
    </source>
</evidence>
<feature type="domain" description="ABC transmembrane type-1" evidence="8">
    <location>
        <begin position="75"/>
        <end position="266"/>
    </location>
</feature>
<feature type="transmembrane region" description="Helical" evidence="7">
    <location>
        <begin position="245"/>
        <end position="266"/>
    </location>
</feature>
<protein>
    <submittedName>
        <fullName evidence="9">Carbohydrate ABC transporter permease</fullName>
    </submittedName>
</protein>
<dbReference type="EMBL" id="JAHQCX010000014">
    <property type="protein sequence ID" value="MBU9727858.1"/>
    <property type="molecule type" value="Genomic_DNA"/>
</dbReference>
<gene>
    <name evidence="9" type="ORF">KTH90_17750</name>
</gene>
<comment type="subcellular location">
    <subcellularLocation>
        <location evidence="1 7">Cell membrane</location>
        <topology evidence="1 7">Multi-pass membrane protein</topology>
    </subcellularLocation>
</comment>
<evidence type="ECO:0000313" key="9">
    <source>
        <dbReference type="EMBL" id="MBU9727858.1"/>
    </source>
</evidence>
<keyword evidence="4 7" id="KW-0812">Transmembrane</keyword>
<dbReference type="InterPro" id="IPR000515">
    <property type="entry name" value="MetI-like"/>
</dbReference>
<dbReference type="PANTHER" id="PTHR43744">
    <property type="entry name" value="ABC TRANSPORTER PERMEASE PROTEIN MG189-RELATED-RELATED"/>
    <property type="match status" value="1"/>
</dbReference>
<evidence type="ECO:0000256" key="6">
    <source>
        <dbReference type="ARBA" id="ARBA00023136"/>
    </source>
</evidence>
<feature type="transmembrane region" description="Helical" evidence="7">
    <location>
        <begin position="112"/>
        <end position="132"/>
    </location>
</feature>
<keyword evidence="6 7" id="KW-0472">Membrane</keyword>
<organism evidence="9 10">
    <name type="scientific">Diplocloster modestus</name>
    <dbReference type="NCBI Taxonomy" id="2850322"/>
    <lineage>
        <taxon>Bacteria</taxon>
        <taxon>Bacillati</taxon>
        <taxon>Bacillota</taxon>
        <taxon>Clostridia</taxon>
        <taxon>Lachnospirales</taxon>
        <taxon>Lachnospiraceae</taxon>
        <taxon>Diplocloster</taxon>
    </lineage>
</organism>
<evidence type="ECO:0000256" key="4">
    <source>
        <dbReference type="ARBA" id="ARBA00022692"/>
    </source>
</evidence>
<evidence type="ECO:0000256" key="7">
    <source>
        <dbReference type="RuleBase" id="RU363032"/>
    </source>
</evidence>
<sequence>MKNPNEIQSKCARRLVTAVLGCVVVTTLYPIYWLIVNSFRHTEQIVTGDTFGLPTELYLGNYYDAVVNRHVFRYFTNSVIYTLLTIALTVVISTMLAYALTRMQWKYKKQGMSIAMLGILLPSQIVVIPIFILMRKLHLVDNPLSIIIVISAFNIGISTMIASGFLKGIPYEMEEAAIMDGCGIFRLFFGIIFPLLKSPIAAMSIYIFLNSWNEFIYSLVLLNSDGKKTLPLMLLGYSTRSGSNFGGLFAAMVITSFIPIMIYLFFSKQVEKAISASSILK</sequence>
<dbReference type="PROSITE" id="PS50928">
    <property type="entry name" value="ABC_TM1"/>
    <property type="match status" value="1"/>
</dbReference>
<dbReference type="Pfam" id="PF00528">
    <property type="entry name" value="BPD_transp_1"/>
    <property type="match status" value="1"/>
</dbReference>
<evidence type="ECO:0000259" key="8">
    <source>
        <dbReference type="PROSITE" id="PS50928"/>
    </source>
</evidence>